<dbReference type="Pfam" id="PF11745">
    <property type="entry name" value="DUF3304"/>
    <property type="match status" value="1"/>
</dbReference>
<accession>A0ABU8V6M0</accession>
<keyword evidence="2" id="KW-1185">Reference proteome</keyword>
<dbReference type="Proteomes" id="UP001224516">
    <property type="component" value="Unassembled WGS sequence"/>
</dbReference>
<protein>
    <submittedName>
        <fullName evidence="1">DUF3304 domain-containing protein</fullName>
    </submittedName>
</protein>
<organism evidence="1 2">
    <name type="scientific">Chromobacterium amazonense</name>
    <dbReference type="NCBI Taxonomy" id="1382803"/>
    <lineage>
        <taxon>Bacteria</taxon>
        <taxon>Pseudomonadati</taxon>
        <taxon>Pseudomonadota</taxon>
        <taxon>Betaproteobacteria</taxon>
        <taxon>Neisseriales</taxon>
        <taxon>Chromobacteriaceae</taxon>
        <taxon>Chromobacterium</taxon>
    </lineage>
</organism>
<dbReference type="PROSITE" id="PS51257">
    <property type="entry name" value="PROKAR_LIPOPROTEIN"/>
    <property type="match status" value="1"/>
</dbReference>
<evidence type="ECO:0000313" key="1">
    <source>
        <dbReference type="EMBL" id="MEJ8676507.1"/>
    </source>
</evidence>
<proteinExistence type="predicted"/>
<sequence length="176" mass="19914">MTMKISIELLSTRKRLFLFIGLIMFLLLSGCGEENTAVSYLAVNHTDKPIDSITINDQGGILNVDAMGGGGKDVCCVTVPKTWRPGLTVKIGWEQGGHFLRDADGNFVMRNGDKVFIDGRWKFRTVPIPEYTAKQRQHFDIHFLPGDRVMVKLSDIFPEHKDYRPAYPEEKKEAAR</sequence>
<reference evidence="1 2" key="1">
    <citation type="submission" date="2023-12" db="EMBL/GenBank/DDBJ databases">
        <title>Evaluation and characterization of a potential secondary metabolite violacein from indigenous Chromobacterium amazonense SAM215.</title>
        <authorList>
            <person name="Tarafdar M.R."/>
            <person name="Abedin S.M."/>
            <person name="Atiqua A."/>
            <person name="Saha A."/>
            <person name="Khan S.N."/>
        </authorList>
    </citation>
    <scope>NUCLEOTIDE SEQUENCE [LARGE SCALE GENOMIC DNA]</scope>
    <source>
        <strain evidence="1 2">SAM215</strain>
    </source>
</reference>
<dbReference type="InterPro" id="IPR021733">
    <property type="entry name" value="DUF3304"/>
</dbReference>
<name>A0ABU8V6M0_9NEIS</name>
<dbReference type="EMBL" id="JAVFJF020000048">
    <property type="protein sequence ID" value="MEJ8676507.1"/>
    <property type="molecule type" value="Genomic_DNA"/>
</dbReference>
<gene>
    <name evidence="1" type="ORF">QCL97_017385</name>
</gene>
<evidence type="ECO:0000313" key="2">
    <source>
        <dbReference type="Proteomes" id="UP001224516"/>
    </source>
</evidence>
<comment type="caution">
    <text evidence="1">The sequence shown here is derived from an EMBL/GenBank/DDBJ whole genome shotgun (WGS) entry which is preliminary data.</text>
</comment>
<dbReference type="RefSeq" id="WP_307912665.1">
    <property type="nucleotide sequence ID" value="NZ_JAVFJF020000048.1"/>
</dbReference>